<reference evidence="7 8" key="1">
    <citation type="submission" date="2017-04" db="EMBL/GenBank/DDBJ databases">
        <authorList>
            <person name="Afonso C.L."/>
            <person name="Miller P.J."/>
            <person name="Scott M.A."/>
            <person name="Spackman E."/>
            <person name="Goraichik I."/>
            <person name="Dimitrov K.M."/>
            <person name="Suarez D.L."/>
            <person name="Swayne D.E."/>
        </authorList>
    </citation>
    <scope>NUCLEOTIDE SEQUENCE [LARGE SCALE GENOMIC DNA]</scope>
    <source>
        <strain evidence="7 8">DSM 3385</strain>
    </source>
</reference>
<dbReference type="RefSeq" id="WP_170923761.1">
    <property type="nucleotide sequence ID" value="NZ_FWXY01000007.1"/>
</dbReference>
<dbReference type="PANTHER" id="PTHR37485">
    <property type="entry name" value="CELL DIVISION PROTEIN FTSB"/>
    <property type="match status" value="1"/>
</dbReference>
<evidence type="ECO:0000313" key="8">
    <source>
        <dbReference type="Proteomes" id="UP000192418"/>
    </source>
</evidence>
<dbReference type="EMBL" id="FWXY01000007">
    <property type="protein sequence ID" value="SMC69385.1"/>
    <property type="molecule type" value="Genomic_DNA"/>
</dbReference>
<dbReference type="AlphaFoldDB" id="A0A1W2B8S7"/>
<evidence type="ECO:0000256" key="2">
    <source>
        <dbReference type="ARBA" id="ARBA00022618"/>
    </source>
</evidence>
<evidence type="ECO:0000256" key="3">
    <source>
        <dbReference type="ARBA" id="ARBA00022692"/>
    </source>
</evidence>
<name>A0A1W2B8S7_9BACT</name>
<sequence>MWRFKASGFYLAMLALTVLAAYMVWGSNGYMVLVSLRNEEVQVLKENHSVMQKNQQIEKIIDRLKHDGTYIEHVAKHEFGLAGVDELIFRFDPGGSQ</sequence>
<keyword evidence="2 7" id="KW-0132">Cell division</keyword>
<keyword evidence="6" id="KW-0131">Cell cycle</keyword>
<dbReference type="InterPro" id="IPR007060">
    <property type="entry name" value="FtsL/DivIC"/>
</dbReference>
<dbReference type="Proteomes" id="UP000192418">
    <property type="component" value="Unassembled WGS sequence"/>
</dbReference>
<keyword evidence="8" id="KW-1185">Reference proteome</keyword>
<evidence type="ECO:0000256" key="4">
    <source>
        <dbReference type="ARBA" id="ARBA00022989"/>
    </source>
</evidence>
<dbReference type="GO" id="GO:0043093">
    <property type="term" value="P:FtsZ-dependent cytokinesis"/>
    <property type="evidence" value="ECO:0007669"/>
    <property type="project" value="TreeGrafter"/>
</dbReference>
<keyword evidence="1" id="KW-1003">Cell membrane</keyword>
<dbReference type="PANTHER" id="PTHR37485:SF1">
    <property type="entry name" value="CELL DIVISION PROTEIN FTSB"/>
    <property type="match status" value="1"/>
</dbReference>
<keyword evidence="4" id="KW-1133">Transmembrane helix</keyword>
<evidence type="ECO:0000313" key="7">
    <source>
        <dbReference type="EMBL" id="SMC69385.1"/>
    </source>
</evidence>
<evidence type="ECO:0000256" key="5">
    <source>
        <dbReference type="ARBA" id="ARBA00023136"/>
    </source>
</evidence>
<dbReference type="GO" id="GO:0030428">
    <property type="term" value="C:cell septum"/>
    <property type="evidence" value="ECO:0007669"/>
    <property type="project" value="TreeGrafter"/>
</dbReference>
<proteinExistence type="predicted"/>
<dbReference type="InterPro" id="IPR023081">
    <property type="entry name" value="Cell_div_FtsB"/>
</dbReference>
<gene>
    <name evidence="7" type="ORF">SAMN02746065_107138</name>
</gene>
<dbReference type="Pfam" id="PF04977">
    <property type="entry name" value="DivIC"/>
    <property type="match status" value="1"/>
</dbReference>
<protein>
    <submittedName>
        <fullName evidence="7">Cell division protein FtsB</fullName>
    </submittedName>
</protein>
<evidence type="ECO:0000256" key="6">
    <source>
        <dbReference type="ARBA" id="ARBA00023306"/>
    </source>
</evidence>
<keyword evidence="5" id="KW-0472">Membrane</keyword>
<organism evidence="7 8">
    <name type="scientific">Desulfocicer vacuolatum DSM 3385</name>
    <dbReference type="NCBI Taxonomy" id="1121400"/>
    <lineage>
        <taxon>Bacteria</taxon>
        <taxon>Pseudomonadati</taxon>
        <taxon>Thermodesulfobacteriota</taxon>
        <taxon>Desulfobacteria</taxon>
        <taxon>Desulfobacterales</taxon>
        <taxon>Desulfobacteraceae</taxon>
        <taxon>Desulfocicer</taxon>
    </lineage>
</organism>
<accession>A0A1W2B8S7</accession>
<evidence type="ECO:0000256" key="1">
    <source>
        <dbReference type="ARBA" id="ARBA00022475"/>
    </source>
</evidence>
<keyword evidence="3" id="KW-0812">Transmembrane</keyword>
<dbReference type="STRING" id="1121400.SAMN02746065_107138"/>